<evidence type="ECO:0000256" key="12">
    <source>
        <dbReference type="ARBA" id="ARBA00048418"/>
    </source>
</evidence>
<dbReference type="InterPro" id="IPR029063">
    <property type="entry name" value="SAM-dependent_MTases_sf"/>
</dbReference>
<proteinExistence type="inferred from homology"/>
<evidence type="ECO:0000256" key="8">
    <source>
        <dbReference type="ARBA" id="ARBA00022842"/>
    </source>
</evidence>
<evidence type="ECO:0000313" key="17">
    <source>
        <dbReference type="Proteomes" id="UP000185696"/>
    </source>
</evidence>
<keyword evidence="7" id="KW-0479">Metal-binding</keyword>
<dbReference type="Gene3D" id="3.40.50.150">
    <property type="entry name" value="Vaccinia Virus protein VP39"/>
    <property type="match status" value="1"/>
</dbReference>
<dbReference type="EC" id="2.1.1.386" evidence="11"/>
<dbReference type="Gene3D" id="3.30.1610.20">
    <property type="entry name" value="Hen1, N-terminal domain"/>
    <property type="match status" value="1"/>
</dbReference>
<sequence length="466" mass="50490">MLVTLSTTHRPASDLGFLLHKHPDRVQCFDVAAGVAHVMYPEADQSRCTAALVLEVDPVELVRSARGTAGEGFSLGQYVNDRPYAASSLLAVTLGKVFATAMKGRCDARPELAATAIPLEIRVPVLPCPGGPDLVRRLFAPLGWAVIATPVELDPAFPEWGVSRYVDLRLAGTLRLAEALSQLYVLLPVLDDAKHYWVSGDEVDKLIRAGGAWLPGHPERELITARYLAHQRGYAAEALARLDALDDRPGEPDEREPDGHDSADRRVPTLAQARRAAILAELASAGATRVVDLGCGEGNLLRELVADRSFTEIVGVDVAARVLRAANRRLRLDELPDQRRVRLLQGSVTYADDRLAGFDAVVLSEVVEHVDPPRLGALAAAVFGTAAPTAVIVTTPNAEYNACWESLPAGRFRHPDHRFEWTRAEFAAWSDGVGAEFGYRVRRVPVGPVDERVGAPTQLAVFTRGA</sequence>
<dbReference type="InterPro" id="IPR038546">
    <property type="entry name" value="Hen1_N_sf"/>
</dbReference>
<dbReference type="AlphaFoldDB" id="A0A7Z0WQC5"/>
<evidence type="ECO:0000259" key="15">
    <source>
        <dbReference type="Pfam" id="PF12623"/>
    </source>
</evidence>
<comment type="caution">
    <text evidence="16">The sequence shown here is derived from an EMBL/GenBank/DDBJ whole genome shotgun (WGS) entry which is preliminary data.</text>
</comment>
<evidence type="ECO:0000256" key="10">
    <source>
        <dbReference type="ARBA" id="ARBA00023158"/>
    </source>
</evidence>
<dbReference type="InterPro" id="IPR024026">
    <property type="entry name" value="3'-RNA_MeTfrase_Hen1_bac"/>
</dbReference>
<evidence type="ECO:0000256" key="1">
    <source>
        <dbReference type="ARBA" id="ARBA00001946"/>
    </source>
</evidence>
<protein>
    <recommendedName>
        <fullName evidence="3">Small RNA 2'-O-methyltransferase</fullName>
        <ecNumber evidence="11">2.1.1.386</ecNumber>
    </recommendedName>
</protein>
<dbReference type="SUPFAM" id="SSF53335">
    <property type="entry name" value="S-adenosyl-L-methionine-dependent methyltransferases"/>
    <property type="match status" value="1"/>
</dbReference>
<evidence type="ECO:0000256" key="4">
    <source>
        <dbReference type="ARBA" id="ARBA00022603"/>
    </source>
</evidence>
<keyword evidence="17" id="KW-1185">Reference proteome</keyword>
<gene>
    <name evidence="16" type="ORF">BLA60_07000</name>
</gene>
<dbReference type="Pfam" id="PF12623">
    <property type="entry name" value="Hen1_L"/>
    <property type="match status" value="1"/>
</dbReference>
<dbReference type="NCBIfam" id="TIGR04074">
    <property type="entry name" value="bacter_Hen1"/>
    <property type="match status" value="1"/>
</dbReference>
<keyword evidence="6" id="KW-0949">S-adenosyl-L-methionine</keyword>
<accession>A0A7Z0WQC5</accession>
<evidence type="ECO:0000256" key="11">
    <source>
        <dbReference type="ARBA" id="ARBA00035025"/>
    </source>
</evidence>
<dbReference type="InterPro" id="IPR013217">
    <property type="entry name" value="Methyltransf_12"/>
</dbReference>
<feature type="domain" description="Methyltransferase type 12" evidence="14">
    <location>
        <begin position="291"/>
        <end position="379"/>
    </location>
</feature>
<dbReference type="OrthoDB" id="626362at2"/>
<dbReference type="InterPro" id="IPR024740">
    <property type="entry name" value="Hen1_N"/>
</dbReference>
<keyword evidence="8" id="KW-0460">Magnesium</keyword>
<dbReference type="InterPro" id="IPR026610">
    <property type="entry name" value="Hen1"/>
</dbReference>
<dbReference type="Proteomes" id="UP000185696">
    <property type="component" value="Unassembled WGS sequence"/>
</dbReference>
<dbReference type="RefSeq" id="WP_075131897.1">
    <property type="nucleotide sequence ID" value="NZ_MSIF01000002.1"/>
</dbReference>
<evidence type="ECO:0000313" key="16">
    <source>
        <dbReference type="EMBL" id="OLF12988.1"/>
    </source>
</evidence>
<reference evidence="16 17" key="1">
    <citation type="submission" date="2016-12" db="EMBL/GenBank/DDBJ databases">
        <title>The draft genome sequence of Actinophytocola xinjiangensis.</title>
        <authorList>
            <person name="Wang W."/>
            <person name="Yuan L."/>
        </authorList>
    </citation>
    <scope>NUCLEOTIDE SEQUENCE [LARGE SCALE GENOMIC DNA]</scope>
    <source>
        <strain evidence="16 17">CGMCC 4.4663</strain>
    </source>
</reference>
<evidence type="ECO:0000256" key="13">
    <source>
        <dbReference type="SAM" id="MobiDB-lite"/>
    </source>
</evidence>
<dbReference type="GO" id="GO:0031047">
    <property type="term" value="P:regulatory ncRNA-mediated gene silencing"/>
    <property type="evidence" value="ECO:0007669"/>
    <property type="project" value="UniProtKB-KW"/>
</dbReference>
<dbReference type="PANTHER" id="PTHR21404">
    <property type="entry name" value="HEN1"/>
    <property type="match status" value="1"/>
</dbReference>
<dbReference type="EMBL" id="MSIF01000002">
    <property type="protein sequence ID" value="OLF12988.1"/>
    <property type="molecule type" value="Genomic_DNA"/>
</dbReference>
<evidence type="ECO:0000256" key="7">
    <source>
        <dbReference type="ARBA" id="ARBA00022723"/>
    </source>
</evidence>
<dbReference type="Pfam" id="PF08242">
    <property type="entry name" value="Methyltransf_12"/>
    <property type="match status" value="1"/>
</dbReference>
<evidence type="ECO:0000256" key="2">
    <source>
        <dbReference type="ARBA" id="ARBA00009026"/>
    </source>
</evidence>
<dbReference type="PANTHER" id="PTHR21404:SF3">
    <property type="entry name" value="SMALL RNA 2'-O-METHYLTRANSFERASE"/>
    <property type="match status" value="1"/>
</dbReference>
<evidence type="ECO:0000256" key="3">
    <source>
        <dbReference type="ARBA" id="ARBA00021330"/>
    </source>
</evidence>
<comment type="cofactor">
    <cofactor evidence="1">
        <name>Mg(2+)</name>
        <dbReference type="ChEBI" id="CHEBI:18420"/>
    </cofactor>
</comment>
<evidence type="ECO:0000259" key="14">
    <source>
        <dbReference type="Pfam" id="PF08242"/>
    </source>
</evidence>
<comment type="catalytic activity">
    <reaction evidence="12">
        <text>small RNA 3'-end nucleotide + S-adenosyl-L-methionine = small RNA 3'-end 2'-O-methylnucleotide + S-adenosyl-L-homocysteine + H(+)</text>
        <dbReference type="Rhea" id="RHEA:37887"/>
        <dbReference type="Rhea" id="RHEA-COMP:10415"/>
        <dbReference type="Rhea" id="RHEA-COMP:10416"/>
        <dbReference type="ChEBI" id="CHEBI:15378"/>
        <dbReference type="ChEBI" id="CHEBI:57856"/>
        <dbReference type="ChEBI" id="CHEBI:59789"/>
        <dbReference type="ChEBI" id="CHEBI:74896"/>
        <dbReference type="ChEBI" id="CHEBI:74898"/>
        <dbReference type="EC" id="2.1.1.386"/>
    </reaction>
</comment>
<organism evidence="16 17">
    <name type="scientific">Actinophytocola xinjiangensis</name>
    <dbReference type="NCBI Taxonomy" id="485602"/>
    <lineage>
        <taxon>Bacteria</taxon>
        <taxon>Bacillati</taxon>
        <taxon>Actinomycetota</taxon>
        <taxon>Actinomycetes</taxon>
        <taxon>Pseudonocardiales</taxon>
        <taxon>Pseudonocardiaceae</taxon>
    </lineage>
</organism>
<evidence type="ECO:0000256" key="6">
    <source>
        <dbReference type="ARBA" id="ARBA00022691"/>
    </source>
</evidence>
<name>A0A7Z0WQC5_9PSEU</name>
<dbReference type="GO" id="GO:0046872">
    <property type="term" value="F:metal ion binding"/>
    <property type="evidence" value="ECO:0007669"/>
    <property type="project" value="UniProtKB-KW"/>
</dbReference>
<feature type="region of interest" description="Disordered" evidence="13">
    <location>
        <begin position="246"/>
        <end position="266"/>
    </location>
</feature>
<keyword evidence="9" id="KW-0694">RNA-binding</keyword>
<dbReference type="GO" id="GO:0090486">
    <property type="term" value="F:small RNA 2'-O-methyltransferase activity"/>
    <property type="evidence" value="ECO:0007669"/>
    <property type="project" value="UniProtKB-EC"/>
</dbReference>
<keyword evidence="5 16" id="KW-0808">Transferase</keyword>
<dbReference type="GO" id="GO:0001510">
    <property type="term" value="P:RNA methylation"/>
    <property type="evidence" value="ECO:0007669"/>
    <property type="project" value="InterPro"/>
</dbReference>
<dbReference type="GO" id="GO:0003723">
    <property type="term" value="F:RNA binding"/>
    <property type="evidence" value="ECO:0007669"/>
    <property type="project" value="UniProtKB-KW"/>
</dbReference>
<feature type="domain" description="Hen1 N-terminal" evidence="15">
    <location>
        <begin position="1"/>
        <end position="242"/>
    </location>
</feature>
<comment type="similarity">
    <text evidence="2">Belongs to the methyltransferase superfamily. HEN1 family.</text>
</comment>
<keyword evidence="10" id="KW-0943">RNA-mediated gene silencing</keyword>
<evidence type="ECO:0000256" key="9">
    <source>
        <dbReference type="ARBA" id="ARBA00022884"/>
    </source>
</evidence>
<keyword evidence="4 16" id="KW-0489">Methyltransferase</keyword>
<dbReference type="CDD" id="cd02440">
    <property type="entry name" value="AdoMet_MTases"/>
    <property type="match status" value="1"/>
</dbReference>
<evidence type="ECO:0000256" key="5">
    <source>
        <dbReference type="ARBA" id="ARBA00022679"/>
    </source>
</evidence>